<keyword evidence="2" id="KW-0472">Membrane</keyword>
<proteinExistence type="predicted"/>
<reference evidence="3" key="1">
    <citation type="submission" date="2023-04" db="EMBL/GenBank/DDBJ databases">
        <title>Phytophthora fragariaefolia NBRC 109709.</title>
        <authorList>
            <person name="Ichikawa N."/>
            <person name="Sato H."/>
            <person name="Tonouchi N."/>
        </authorList>
    </citation>
    <scope>NUCLEOTIDE SEQUENCE</scope>
    <source>
        <strain evidence="3">NBRC 109709</strain>
    </source>
</reference>
<evidence type="ECO:0000313" key="4">
    <source>
        <dbReference type="Proteomes" id="UP001165121"/>
    </source>
</evidence>
<comment type="caution">
    <text evidence="3">The sequence shown here is derived from an EMBL/GenBank/DDBJ whole genome shotgun (WGS) entry which is preliminary data.</text>
</comment>
<feature type="compositionally biased region" description="Acidic residues" evidence="1">
    <location>
        <begin position="316"/>
        <end position="327"/>
    </location>
</feature>
<evidence type="ECO:0000313" key="3">
    <source>
        <dbReference type="EMBL" id="GMF17827.1"/>
    </source>
</evidence>
<evidence type="ECO:0000256" key="2">
    <source>
        <dbReference type="SAM" id="Phobius"/>
    </source>
</evidence>
<keyword evidence="4" id="KW-1185">Reference proteome</keyword>
<feature type="compositionally biased region" description="Low complexity" evidence="1">
    <location>
        <begin position="103"/>
        <end position="117"/>
    </location>
</feature>
<dbReference type="Proteomes" id="UP001165121">
    <property type="component" value="Unassembled WGS sequence"/>
</dbReference>
<feature type="region of interest" description="Disordered" evidence="1">
    <location>
        <begin position="76"/>
        <end position="201"/>
    </location>
</feature>
<accession>A0A9W6WV19</accession>
<feature type="compositionally biased region" description="Low complexity" evidence="1">
    <location>
        <begin position="262"/>
        <end position="275"/>
    </location>
</feature>
<feature type="compositionally biased region" description="Pro residues" evidence="1">
    <location>
        <begin position="301"/>
        <end position="311"/>
    </location>
</feature>
<keyword evidence="2" id="KW-1133">Transmembrane helix</keyword>
<feature type="compositionally biased region" description="Basic and acidic residues" evidence="1">
    <location>
        <begin position="383"/>
        <end position="394"/>
    </location>
</feature>
<sequence>MLLLPLEEDSWLFRLCLCYGLLVLLLELLVPLVFHRRVRVELPRVALRGVAAPLATREFVQRRRALQQQLAALQRALAETPRRSPQRRKQLDDASASTERPDVPASPSASPTSSVKVTRPRKRSEAKRRVEQKFGGERKRDGQVETPRREDEEVGSDAPVSRQRPEPVTRPAASAGFSFDEAGGYTQRQEAPGGPVEWAVNVARQRDPPMFSGRRPVRLVAEGVGAAGYAGPSEAVARLEALIRSRRRKRATAPSYPPPAPAAVASATVSSSSPPLEDQEPTTSGDAARGSPGDTASHAPAPAPQPIPQPMRQPDEECVLDDDEETKDSEQAEPLTDFQAFCASFVAGGSVVAQQAVAKRKHHEAFGLENEQIDSGAAVAQRSAEKRKLPRVLEQDDDDEQVIDGTVPAAPQSAEKREYHEAFGPEDEAEVDNAVAAEHKRNYYEAFGSEDEAAVDNAVAAEHKRNHYEAFGSEDEAEVDNAVAAEHKRNQYEAFGSEDEAEVDNAVAAEHKRNQYEAFGSEDEAAVDNAAAAEYILEKRKHDEAFGADGKQEQPQEK</sequence>
<gene>
    <name evidence="3" type="ORF">Pfra01_000136000</name>
</gene>
<protein>
    <submittedName>
        <fullName evidence="3">Unnamed protein product</fullName>
    </submittedName>
</protein>
<feature type="compositionally biased region" description="Basic and acidic residues" evidence="1">
    <location>
        <begin position="127"/>
        <end position="151"/>
    </location>
</feature>
<dbReference type="EMBL" id="BSXT01000114">
    <property type="protein sequence ID" value="GMF17827.1"/>
    <property type="molecule type" value="Genomic_DNA"/>
</dbReference>
<evidence type="ECO:0000256" key="1">
    <source>
        <dbReference type="SAM" id="MobiDB-lite"/>
    </source>
</evidence>
<feature type="transmembrane region" description="Helical" evidence="2">
    <location>
        <begin position="12"/>
        <end position="34"/>
    </location>
</feature>
<feature type="compositionally biased region" description="Basic and acidic residues" evidence="1">
    <location>
        <begin position="414"/>
        <end position="423"/>
    </location>
</feature>
<name>A0A9W6WV19_9STRA</name>
<keyword evidence="2" id="KW-0812">Transmembrane</keyword>
<feature type="region of interest" description="Disordered" evidence="1">
    <location>
        <begin position="374"/>
        <end position="428"/>
    </location>
</feature>
<dbReference type="AlphaFoldDB" id="A0A9W6WV19"/>
<dbReference type="OrthoDB" id="129840at2759"/>
<organism evidence="3 4">
    <name type="scientific">Phytophthora fragariaefolia</name>
    <dbReference type="NCBI Taxonomy" id="1490495"/>
    <lineage>
        <taxon>Eukaryota</taxon>
        <taxon>Sar</taxon>
        <taxon>Stramenopiles</taxon>
        <taxon>Oomycota</taxon>
        <taxon>Peronosporomycetes</taxon>
        <taxon>Peronosporales</taxon>
        <taxon>Peronosporaceae</taxon>
        <taxon>Phytophthora</taxon>
    </lineage>
</organism>
<feature type="region of interest" description="Disordered" evidence="1">
    <location>
        <begin position="246"/>
        <end position="334"/>
    </location>
</feature>